<dbReference type="AlphaFoldDB" id="A0A0G0V754"/>
<name>A0A0G0V754_9BACT</name>
<feature type="non-terminal residue" evidence="1">
    <location>
        <position position="87"/>
    </location>
</feature>
<evidence type="ECO:0000313" key="2">
    <source>
        <dbReference type="Proteomes" id="UP000034746"/>
    </source>
</evidence>
<accession>A0A0G0V754</accession>
<sequence>MNTKEFQEEIKIHVEARYPIIWLVSFEERRVERVVEDLCRNIDFKYWSWSVSRGIYSGEKKKWEPLSREKILTTIEEKIVKSETENN</sequence>
<protein>
    <submittedName>
        <fullName evidence="1">AAA ATPase superfamily</fullName>
    </submittedName>
</protein>
<comment type="caution">
    <text evidence="1">The sequence shown here is derived from an EMBL/GenBank/DDBJ whole genome shotgun (WGS) entry which is preliminary data.</text>
</comment>
<organism evidence="1 2">
    <name type="scientific">Candidatus Uhrbacteria bacterium GW2011_GWF2_41_16</name>
    <dbReference type="NCBI Taxonomy" id="1618997"/>
    <lineage>
        <taxon>Bacteria</taxon>
        <taxon>Candidatus Uhriibacteriota</taxon>
    </lineage>
</organism>
<dbReference type="EMBL" id="LCAU01000025">
    <property type="protein sequence ID" value="KKR96764.1"/>
    <property type="molecule type" value="Genomic_DNA"/>
</dbReference>
<reference evidence="1 2" key="1">
    <citation type="journal article" date="2015" name="Nature">
        <title>rRNA introns, odd ribosomes, and small enigmatic genomes across a large radiation of phyla.</title>
        <authorList>
            <person name="Brown C.T."/>
            <person name="Hug L.A."/>
            <person name="Thomas B.C."/>
            <person name="Sharon I."/>
            <person name="Castelle C.J."/>
            <person name="Singh A."/>
            <person name="Wilkins M.J."/>
            <person name="Williams K.H."/>
            <person name="Banfield J.F."/>
        </authorList>
    </citation>
    <scope>NUCLEOTIDE SEQUENCE [LARGE SCALE GENOMIC DNA]</scope>
</reference>
<dbReference type="Proteomes" id="UP000034746">
    <property type="component" value="Unassembled WGS sequence"/>
</dbReference>
<gene>
    <name evidence="1" type="ORF">UU48_C0025G0001</name>
</gene>
<proteinExistence type="predicted"/>
<evidence type="ECO:0000313" key="1">
    <source>
        <dbReference type="EMBL" id="KKR96764.1"/>
    </source>
</evidence>